<dbReference type="GO" id="GO:0005782">
    <property type="term" value="C:peroxisomal matrix"/>
    <property type="evidence" value="ECO:0007669"/>
    <property type="project" value="UniProtKB-SubCell"/>
</dbReference>
<evidence type="ECO:0000313" key="6">
    <source>
        <dbReference type="EMBL" id="QIW95765.1"/>
    </source>
</evidence>
<keyword evidence="3" id="KW-1133">Transmembrane helix</keyword>
<dbReference type="GO" id="GO:0047617">
    <property type="term" value="F:fatty acyl-CoA hydrolase activity"/>
    <property type="evidence" value="ECO:0007669"/>
    <property type="project" value="InterPro"/>
</dbReference>
<dbReference type="GO" id="GO:0006637">
    <property type="term" value="P:acyl-CoA metabolic process"/>
    <property type="evidence" value="ECO:0007669"/>
    <property type="project" value="InterPro"/>
</dbReference>
<evidence type="ECO:0008006" key="8">
    <source>
        <dbReference type="Google" id="ProtNLM"/>
    </source>
</evidence>
<evidence type="ECO:0000256" key="1">
    <source>
        <dbReference type="ARBA" id="ARBA00006538"/>
    </source>
</evidence>
<dbReference type="PANTHER" id="PTHR11066">
    <property type="entry name" value="ACYL-COA THIOESTERASE"/>
    <property type="match status" value="1"/>
</dbReference>
<feature type="domain" description="Acyl-CoA thioesterase-like N-terminal HotDog" evidence="4">
    <location>
        <begin position="138"/>
        <end position="217"/>
    </location>
</feature>
<evidence type="ECO:0000256" key="2">
    <source>
        <dbReference type="ARBA" id="ARBA00022801"/>
    </source>
</evidence>
<dbReference type="Pfam" id="PF13622">
    <property type="entry name" value="4HBT_3"/>
    <property type="match status" value="1"/>
</dbReference>
<dbReference type="InterPro" id="IPR049449">
    <property type="entry name" value="TesB_ACOT8-like_N"/>
</dbReference>
<dbReference type="GO" id="GO:0009062">
    <property type="term" value="P:fatty acid catabolic process"/>
    <property type="evidence" value="ECO:0007669"/>
    <property type="project" value="TreeGrafter"/>
</dbReference>
<name>A0A6H0XM32_9PEZI</name>
<organism evidence="6 7">
    <name type="scientific">Peltaster fructicola</name>
    <dbReference type="NCBI Taxonomy" id="286661"/>
    <lineage>
        <taxon>Eukaryota</taxon>
        <taxon>Fungi</taxon>
        <taxon>Dikarya</taxon>
        <taxon>Ascomycota</taxon>
        <taxon>Pezizomycotina</taxon>
        <taxon>Dothideomycetes</taxon>
        <taxon>Dothideomycetes incertae sedis</taxon>
        <taxon>Peltaster</taxon>
    </lineage>
</organism>
<reference evidence="6 7" key="1">
    <citation type="journal article" date="2016" name="Sci. Rep.">
        <title>Peltaster fructicola genome reveals evolution from an invasive phytopathogen to an ectophytic parasite.</title>
        <authorList>
            <person name="Xu C."/>
            <person name="Chen H."/>
            <person name="Gleason M.L."/>
            <person name="Xu J.R."/>
            <person name="Liu H."/>
            <person name="Zhang R."/>
            <person name="Sun G."/>
        </authorList>
    </citation>
    <scope>NUCLEOTIDE SEQUENCE [LARGE SCALE GENOMIC DNA]</scope>
    <source>
        <strain evidence="6 7">LNHT1506</strain>
    </source>
</reference>
<feature type="transmembrane region" description="Helical" evidence="3">
    <location>
        <begin position="162"/>
        <end position="183"/>
    </location>
</feature>
<dbReference type="Pfam" id="PF20789">
    <property type="entry name" value="4HBT_3C"/>
    <property type="match status" value="1"/>
</dbReference>
<evidence type="ECO:0000313" key="7">
    <source>
        <dbReference type="Proteomes" id="UP000503462"/>
    </source>
</evidence>
<dbReference type="OrthoDB" id="68328at2759"/>
<dbReference type="Gene3D" id="2.40.160.210">
    <property type="entry name" value="Acyl-CoA thioesterase, double hotdog domain"/>
    <property type="match status" value="1"/>
</dbReference>
<keyword evidence="3" id="KW-0812">Transmembrane</keyword>
<evidence type="ECO:0000259" key="5">
    <source>
        <dbReference type="Pfam" id="PF20789"/>
    </source>
</evidence>
<feature type="domain" description="Acyl-CoA thioesterase-like C-terminal" evidence="5">
    <location>
        <begin position="295"/>
        <end position="412"/>
    </location>
</feature>
<keyword evidence="7" id="KW-1185">Reference proteome</keyword>
<comment type="similarity">
    <text evidence="1">Belongs to the C/M/P thioester hydrolase family.</text>
</comment>
<gene>
    <name evidence="6" type="ORF">AMS68_001283</name>
</gene>
<evidence type="ECO:0000256" key="3">
    <source>
        <dbReference type="SAM" id="Phobius"/>
    </source>
</evidence>
<dbReference type="AlphaFoldDB" id="A0A6H0XM32"/>
<accession>A0A6H0XM32</accession>
<dbReference type="EMBL" id="CP051139">
    <property type="protein sequence ID" value="QIW95765.1"/>
    <property type="molecule type" value="Genomic_DNA"/>
</dbReference>
<dbReference type="InterPro" id="IPR049450">
    <property type="entry name" value="ACOT8-like_C"/>
</dbReference>
<dbReference type="PANTHER" id="PTHR11066:SF64">
    <property type="entry name" value="ACYL-COA THIOESTERASE (AFU_ORTHOLOGUE AFUA_1G12060)"/>
    <property type="match status" value="1"/>
</dbReference>
<protein>
    <recommendedName>
        <fullName evidence="8">Acyl-CoA thioesterase II domain-containing protein</fullName>
    </recommendedName>
</protein>
<sequence length="425" mass="47752">MTNCIIVHESTSSKAARTSRRRRICRLTYQVISTNCFYRPLTQGEAIRIGRLRRCGRTKIAAIRDHSSSFALLSRSVYIHAGTSAVEPSDKYGLSWPRNTGNTYLPFADLMKLEKIDQDTYRSVAKAFCPGGIHPRAHGVTYGGHVYAQAAWAAAQTVPTGFVLHSITGFFILGGLPLVPFVYKVDSVRNGRSYCTRTVNVTQAEGKGICFTCTCSFKIAERSDMEEQERVDLWNVYKDVLQDKRPEDFEEAPGMDVPWYWQLQKETGENDKFPGLQTTKVDMKAFNDGRSGTERRQLIFYRTIGAMSDDSNLHIAAHLYASDRNSLFIVANHFEVGGKYSQMGSLTHTVIFHSPIEQMMFPPPAKHSSPQGDWYCKEDWTTRIGSGRGMFHCRVLSPNGTHIATVMQDGMIRLDKKSASTSVKL</sequence>
<proteinExistence type="inferred from homology"/>
<dbReference type="InterPro" id="IPR042171">
    <property type="entry name" value="Acyl-CoA_hotdog"/>
</dbReference>
<dbReference type="CDD" id="cd03445">
    <property type="entry name" value="Thioesterase_II_repeat2"/>
    <property type="match status" value="1"/>
</dbReference>
<keyword evidence="3" id="KW-0472">Membrane</keyword>
<dbReference type="InterPro" id="IPR003703">
    <property type="entry name" value="Acyl_CoA_thio"/>
</dbReference>
<keyword evidence="2" id="KW-0378">Hydrolase</keyword>
<dbReference type="SUPFAM" id="SSF54637">
    <property type="entry name" value="Thioesterase/thiol ester dehydrase-isomerase"/>
    <property type="match status" value="2"/>
</dbReference>
<dbReference type="Proteomes" id="UP000503462">
    <property type="component" value="Chromosome 1"/>
</dbReference>
<evidence type="ECO:0000259" key="4">
    <source>
        <dbReference type="Pfam" id="PF13622"/>
    </source>
</evidence>
<dbReference type="CDD" id="cd03444">
    <property type="entry name" value="Thioesterase_II_repeat1"/>
    <property type="match status" value="1"/>
</dbReference>
<dbReference type="InterPro" id="IPR029069">
    <property type="entry name" value="HotDog_dom_sf"/>
</dbReference>